<proteinExistence type="predicted"/>
<feature type="region of interest" description="Disordered" evidence="1">
    <location>
        <begin position="18"/>
        <end position="38"/>
    </location>
</feature>
<evidence type="ECO:0000313" key="2">
    <source>
        <dbReference type="EMBL" id="GAA0628365.1"/>
    </source>
</evidence>
<dbReference type="Proteomes" id="UP001500957">
    <property type="component" value="Unassembled WGS sequence"/>
</dbReference>
<accession>A0ABN1H464</accession>
<comment type="caution">
    <text evidence="2">The sequence shown here is derived from an EMBL/GenBank/DDBJ whole genome shotgun (WGS) entry which is preliminary data.</text>
</comment>
<feature type="compositionally biased region" description="Basic and acidic residues" evidence="1">
    <location>
        <begin position="18"/>
        <end position="29"/>
    </location>
</feature>
<dbReference type="EMBL" id="BAAAHE010000031">
    <property type="protein sequence ID" value="GAA0628365.1"/>
    <property type="molecule type" value="Genomic_DNA"/>
</dbReference>
<gene>
    <name evidence="2" type="ORF">GCM10009547_35020</name>
</gene>
<protein>
    <submittedName>
        <fullName evidence="2">Uncharacterized protein</fullName>
    </submittedName>
</protein>
<reference evidence="2 3" key="1">
    <citation type="journal article" date="2019" name="Int. J. Syst. Evol. Microbiol.">
        <title>The Global Catalogue of Microorganisms (GCM) 10K type strain sequencing project: providing services to taxonomists for standard genome sequencing and annotation.</title>
        <authorList>
            <consortium name="The Broad Institute Genomics Platform"/>
            <consortium name="The Broad Institute Genome Sequencing Center for Infectious Disease"/>
            <person name="Wu L."/>
            <person name="Ma J."/>
        </authorList>
    </citation>
    <scope>NUCLEOTIDE SEQUENCE [LARGE SCALE GENOMIC DNA]</scope>
    <source>
        <strain evidence="2 3">JCM 10671</strain>
    </source>
</reference>
<organism evidence="2 3">
    <name type="scientific">Sporichthya brevicatena</name>
    <dbReference type="NCBI Taxonomy" id="171442"/>
    <lineage>
        <taxon>Bacteria</taxon>
        <taxon>Bacillati</taxon>
        <taxon>Actinomycetota</taxon>
        <taxon>Actinomycetes</taxon>
        <taxon>Sporichthyales</taxon>
        <taxon>Sporichthyaceae</taxon>
        <taxon>Sporichthya</taxon>
    </lineage>
</organism>
<evidence type="ECO:0000313" key="3">
    <source>
        <dbReference type="Proteomes" id="UP001500957"/>
    </source>
</evidence>
<keyword evidence="3" id="KW-1185">Reference proteome</keyword>
<name>A0ABN1H464_9ACTN</name>
<evidence type="ECO:0000256" key="1">
    <source>
        <dbReference type="SAM" id="MobiDB-lite"/>
    </source>
</evidence>
<sequence>MTDPPYCARGRLACREGAKNGWSSKDHHPPPRQGGFPMGRFDVSQIQVDVAGTQKFVLDAHITTRTGKPSEVITASIPGLAIYLYDLAAVRAFASAWNMAQRFVPVGMPERARPVLESTETSVGLLLHVAGTPNRRRINGVAAGASPTGKPFVRVEVGLLTIHARDLTSIRTAAASWADVERMALRMWPETDAFDQAEAEARKAVARSGEAARRMPS</sequence>